<feature type="signal peptide" evidence="2">
    <location>
        <begin position="1"/>
        <end position="17"/>
    </location>
</feature>
<organism evidence="4 5">
    <name type="scientific">Parnassius apollo</name>
    <name type="common">Apollo butterfly</name>
    <name type="synonym">Papilio apollo</name>
    <dbReference type="NCBI Taxonomy" id="110799"/>
    <lineage>
        <taxon>Eukaryota</taxon>
        <taxon>Metazoa</taxon>
        <taxon>Ecdysozoa</taxon>
        <taxon>Arthropoda</taxon>
        <taxon>Hexapoda</taxon>
        <taxon>Insecta</taxon>
        <taxon>Pterygota</taxon>
        <taxon>Neoptera</taxon>
        <taxon>Endopterygota</taxon>
        <taxon>Lepidoptera</taxon>
        <taxon>Glossata</taxon>
        <taxon>Ditrysia</taxon>
        <taxon>Papilionoidea</taxon>
        <taxon>Papilionidae</taxon>
        <taxon>Parnassiinae</taxon>
        <taxon>Parnassini</taxon>
        <taxon>Parnassius</taxon>
        <taxon>Parnassius</taxon>
    </lineage>
</organism>
<evidence type="ECO:0000259" key="3">
    <source>
        <dbReference type="SMART" id="SM00642"/>
    </source>
</evidence>
<dbReference type="PANTHER" id="PTHR43447">
    <property type="entry name" value="ALPHA-AMYLASE"/>
    <property type="match status" value="1"/>
</dbReference>
<proteinExistence type="inferred from homology"/>
<feature type="domain" description="Glycosyl hydrolase family 13 catalytic" evidence="3">
    <location>
        <begin position="30"/>
        <end position="209"/>
    </location>
</feature>
<reference evidence="4" key="1">
    <citation type="submission" date="2021-04" db="EMBL/GenBank/DDBJ databases">
        <authorList>
            <person name="Tunstrom K."/>
        </authorList>
    </citation>
    <scope>NUCLEOTIDE SEQUENCE</scope>
</reference>
<evidence type="ECO:0000313" key="4">
    <source>
        <dbReference type="EMBL" id="CAG5008916.1"/>
    </source>
</evidence>
<evidence type="ECO:0000256" key="2">
    <source>
        <dbReference type="SAM" id="SignalP"/>
    </source>
</evidence>
<comment type="caution">
    <text evidence="4">The sequence shown here is derived from an EMBL/GenBank/DDBJ whole genome shotgun (WGS) entry which is preliminary data.</text>
</comment>
<evidence type="ECO:0000313" key="5">
    <source>
        <dbReference type="Proteomes" id="UP000691718"/>
    </source>
</evidence>
<dbReference type="EMBL" id="CAJQZP010001018">
    <property type="protein sequence ID" value="CAG5008916.1"/>
    <property type="molecule type" value="Genomic_DNA"/>
</dbReference>
<keyword evidence="2" id="KW-0732">Signal</keyword>
<accession>A0A8S3X896</accession>
<comment type="similarity">
    <text evidence="1">Belongs to the glycosyl hydrolase 13 family.</text>
</comment>
<sequence length="209" mass="23853">MNLNIIVIFVVIEACFGDHHDGTNQLPDRSTIVHLFEWKWNDIADECERFLAPKGYGGVQISPPSENVIVHLNNGKRTWYERYQVMSYMLKTRSGDGDDFLNMTRRCNKVGVRIYADVVVNHMTGDHNGNRGTGGSTADFVNYFYPAVPYTREHFHYPFCAIENYNNATQVRSCELVGLKDLNHSHPYVVNKIADYLNELISLGVAGFR</sequence>
<dbReference type="Pfam" id="PF00128">
    <property type="entry name" value="Alpha-amylase"/>
    <property type="match status" value="1"/>
</dbReference>
<dbReference type="GO" id="GO:0005975">
    <property type="term" value="P:carbohydrate metabolic process"/>
    <property type="evidence" value="ECO:0007669"/>
    <property type="project" value="InterPro"/>
</dbReference>
<dbReference type="SMART" id="SM00642">
    <property type="entry name" value="Aamy"/>
    <property type="match status" value="1"/>
</dbReference>
<gene>
    <name evidence="4" type="ORF">PAPOLLO_LOCUS15145</name>
</gene>
<dbReference type="AlphaFoldDB" id="A0A8S3X896"/>
<feature type="chain" id="PRO_5035793658" evidence="2">
    <location>
        <begin position="18"/>
        <end position="209"/>
    </location>
</feature>
<keyword evidence="5" id="KW-1185">Reference proteome</keyword>
<protein>
    <submittedName>
        <fullName evidence="4">(apollo) hypothetical protein</fullName>
    </submittedName>
</protein>
<dbReference type="Proteomes" id="UP000691718">
    <property type="component" value="Unassembled WGS sequence"/>
</dbReference>
<dbReference type="OrthoDB" id="550577at2759"/>
<name>A0A8S3X896_PARAO</name>
<dbReference type="InterPro" id="IPR006047">
    <property type="entry name" value="GH13_cat_dom"/>
</dbReference>
<evidence type="ECO:0000256" key="1">
    <source>
        <dbReference type="ARBA" id="ARBA00008061"/>
    </source>
</evidence>